<proteinExistence type="predicted"/>
<sequence>MMQTVKGFILLGLVVILWVGSSTLIQTILEDTNFNKPFFLTYFSTSLFSLYFIDIFRRRQDIRNEVLPGLRFTAIKAAQFCPLWFGANYLYNLSLTLTSIASSTILSSTSGIFTLLLSIFLIKASPDVFKFLAVLVSFGGTVCIAMSDWNTQSETALGDILALSGAVVYALYCIFISKVGESVYLPHLFAFVGAINFVCLMPLFAVLNYTGVETFKFPDGEVLGFLFLNGLFGTVLSDVLWAFSVKFLNPALSTLGITLTIPLSMVVDAIIDDMSYSVVYIFGAIFIVFGFFIMAMFEHPTIGPKISNKGLKERFCKKYSDDVDFENQILIKKHEKTEETTPCDDTQKSL</sequence>
<keyword evidence="3 5" id="KW-1133">Transmembrane helix</keyword>
<evidence type="ECO:0000313" key="8">
    <source>
        <dbReference type="Proteomes" id="UP000187209"/>
    </source>
</evidence>
<evidence type="ECO:0000313" key="7">
    <source>
        <dbReference type="EMBL" id="OMJ88037.1"/>
    </source>
</evidence>
<feature type="domain" description="EamA" evidence="6">
    <location>
        <begin position="6"/>
        <end position="145"/>
    </location>
</feature>
<dbReference type="AlphaFoldDB" id="A0A1R2CG94"/>
<feature type="transmembrane region" description="Helical" evidence="5">
    <location>
        <begin position="37"/>
        <end position="56"/>
    </location>
</feature>
<feature type="transmembrane region" description="Helical" evidence="5">
    <location>
        <begin position="68"/>
        <end position="87"/>
    </location>
</feature>
<organism evidence="7 8">
    <name type="scientific">Stentor coeruleus</name>
    <dbReference type="NCBI Taxonomy" id="5963"/>
    <lineage>
        <taxon>Eukaryota</taxon>
        <taxon>Sar</taxon>
        <taxon>Alveolata</taxon>
        <taxon>Ciliophora</taxon>
        <taxon>Postciliodesmatophora</taxon>
        <taxon>Heterotrichea</taxon>
        <taxon>Heterotrichida</taxon>
        <taxon>Stentoridae</taxon>
        <taxon>Stentor</taxon>
    </lineage>
</organism>
<feature type="transmembrane region" description="Helical" evidence="5">
    <location>
        <begin position="155"/>
        <end position="176"/>
    </location>
</feature>
<evidence type="ECO:0000256" key="4">
    <source>
        <dbReference type="ARBA" id="ARBA00023136"/>
    </source>
</evidence>
<dbReference type="GO" id="GO:0016020">
    <property type="term" value="C:membrane"/>
    <property type="evidence" value="ECO:0007669"/>
    <property type="project" value="UniProtKB-SubCell"/>
</dbReference>
<evidence type="ECO:0000259" key="6">
    <source>
        <dbReference type="Pfam" id="PF00892"/>
    </source>
</evidence>
<dbReference type="Proteomes" id="UP000187209">
    <property type="component" value="Unassembled WGS sequence"/>
</dbReference>
<name>A0A1R2CG94_9CILI</name>
<accession>A0A1R2CG94</accession>
<comment type="subcellular location">
    <subcellularLocation>
        <location evidence="1">Membrane</location>
        <topology evidence="1">Multi-pass membrane protein</topology>
    </subcellularLocation>
</comment>
<dbReference type="InterPro" id="IPR000620">
    <property type="entry name" value="EamA_dom"/>
</dbReference>
<keyword evidence="8" id="KW-1185">Reference proteome</keyword>
<dbReference type="SUPFAM" id="SSF103481">
    <property type="entry name" value="Multidrug resistance efflux transporter EmrE"/>
    <property type="match status" value="2"/>
</dbReference>
<feature type="transmembrane region" description="Helical" evidence="5">
    <location>
        <begin position="250"/>
        <end position="271"/>
    </location>
</feature>
<evidence type="ECO:0000256" key="3">
    <source>
        <dbReference type="ARBA" id="ARBA00022989"/>
    </source>
</evidence>
<dbReference type="InterPro" id="IPR037185">
    <property type="entry name" value="EmrE-like"/>
</dbReference>
<feature type="domain" description="EamA" evidence="6">
    <location>
        <begin position="157"/>
        <end position="295"/>
    </location>
</feature>
<protein>
    <recommendedName>
        <fullName evidence="6">EamA domain-containing protein</fullName>
    </recommendedName>
</protein>
<dbReference type="Pfam" id="PF00892">
    <property type="entry name" value="EamA"/>
    <property type="match status" value="2"/>
</dbReference>
<keyword evidence="4 5" id="KW-0472">Membrane</keyword>
<feature type="transmembrane region" description="Helical" evidence="5">
    <location>
        <begin position="222"/>
        <end position="243"/>
    </location>
</feature>
<feature type="transmembrane region" description="Helical" evidence="5">
    <location>
        <begin position="188"/>
        <end position="210"/>
    </location>
</feature>
<feature type="transmembrane region" description="Helical" evidence="5">
    <location>
        <begin position="129"/>
        <end position="149"/>
    </location>
</feature>
<evidence type="ECO:0000256" key="1">
    <source>
        <dbReference type="ARBA" id="ARBA00004141"/>
    </source>
</evidence>
<dbReference type="EMBL" id="MPUH01000161">
    <property type="protein sequence ID" value="OMJ88037.1"/>
    <property type="molecule type" value="Genomic_DNA"/>
</dbReference>
<reference evidence="7 8" key="1">
    <citation type="submission" date="2016-11" db="EMBL/GenBank/DDBJ databases">
        <title>The macronuclear genome of Stentor coeruleus: a giant cell with tiny introns.</title>
        <authorList>
            <person name="Slabodnick M."/>
            <person name="Ruby J.G."/>
            <person name="Reiff S.B."/>
            <person name="Swart E.C."/>
            <person name="Gosai S."/>
            <person name="Prabakaran S."/>
            <person name="Witkowska E."/>
            <person name="Larue G.E."/>
            <person name="Fisher S."/>
            <person name="Freeman R.M."/>
            <person name="Gunawardena J."/>
            <person name="Chu W."/>
            <person name="Stover N.A."/>
            <person name="Gregory B.D."/>
            <person name="Nowacki M."/>
            <person name="Derisi J."/>
            <person name="Roy S.W."/>
            <person name="Marshall W.F."/>
            <person name="Sood P."/>
        </authorList>
    </citation>
    <scope>NUCLEOTIDE SEQUENCE [LARGE SCALE GENOMIC DNA]</scope>
    <source>
        <strain evidence="7">WM001</strain>
    </source>
</reference>
<dbReference type="OrthoDB" id="1436450at2759"/>
<evidence type="ECO:0000256" key="5">
    <source>
        <dbReference type="SAM" id="Phobius"/>
    </source>
</evidence>
<keyword evidence="2 5" id="KW-0812">Transmembrane</keyword>
<feature type="transmembrane region" description="Helical" evidence="5">
    <location>
        <begin position="99"/>
        <end position="122"/>
    </location>
</feature>
<feature type="transmembrane region" description="Helical" evidence="5">
    <location>
        <begin position="277"/>
        <end position="297"/>
    </location>
</feature>
<evidence type="ECO:0000256" key="2">
    <source>
        <dbReference type="ARBA" id="ARBA00022692"/>
    </source>
</evidence>
<gene>
    <name evidence="7" type="ORF">SteCoe_10107</name>
</gene>
<dbReference type="PANTHER" id="PTHR23051">
    <property type="entry name" value="SOLUTE CARRIER FAMILY 35, MEMBER F5"/>
    <property type="match status" value="1"/>
</dbReference>
<dbReference type="PANTHER" id="PTHR23051:SF0">
    <property type="entry name" value="SOLUTE CARRIER FAMILY 35 MEMBER F5"/>
    <property type="match status" value="1"/>
</dbReference>
<comment type="caution">
    <text evidence="7">The sequence shown here is derived from an EMBL/GenBank/DDBJ whole genome shotgun (WGS) entry which is preliminary data.</text>
</comment>